<gene>
    <name evidence="1" type="ORF">phiARI0468b-3_6</name>
</gene>
<reference evidence="1 2" key="1">
    <citation type="journal article" date="2016" name="PLoS Biol.">
        <title>Horizontal DNA Transfer Mechanisms of Bacteria as Weapons of Intragenomic Conflict.</title>
        <authorList>
            <person name="Croucher N.J."/>
            <person name="Mostowy R."/>
            <person name="Wymant C."/>
            <person name="Turner P."/>
            <person name="Bentley S.D."/>
            <person name="Fraser C."/>
        </authorList>
    </citation>
    <scope>NUCLEOTIDE SEQUENCE [LARGE SCALE GENOMIC DNA]</scope>
</reference>
<organism evidence="1 2">
    <name type="scientific">Streptococcus phage phiARI0468b-3</name>
    <dbReference type="NCBI Taxonomy" id="1701831"/>
    <lineage>
        <taxon>Viruses</taxon>
        <taxon>Duplodnaviria</taxon>
        <taxon>Heunggongvirae</taxon>
        <taxon>Uroviricota</taxon>
        <taxon>Caudoviricetes</taxon>
        <taxon>Ferrettivirinae</taxon>
        <taxon>Hinxtonvirus</taxon>
        <taxon>Hinxtonvirus ARI0468b3</taxon>
    </lineage>
</organism>
<protein>
    <submittedName>
        <fullName evidence="1">Tail_3 domain protein</fullName>
    </submittedName>
</protein>
<accession>A0A141E1S8</accession>
<evidence type="ECO:0000313" key="2">
    <source>
        <dbReference type="Proteomes" id="UP000259207"/>
    </source>
</evidence>
<dbReference type="EMBL" id="KT337359">
    <property type="protein sequence ID" value="ALA47687.1"/>
    <property type="molecule type" value="Genomic_DNA"/>
</dbReference>
<sequence>MLANGITLSYSKTKGSYTKLVGLKEVPEFGIEPEKVENTTLEDKVKKYEFGIGDAGELEYKFSYKNDSATAPYRVLRKAADDKEKLYFEQAYPDGTKVTFEGQVSVKLGGGGVNAVIEFTLKIALQSELTFVDGIGG</sequence>
<dbReference type="InterPro" id="IPR014918">
    <property type="entry name" value="Phage_tail_3"/>
</dbReference>
<evidence type="ECO:0000313" key="1">
    <source>
        <dbReference type="EMBL" id="ALA47687.1"/>
    </source>
</evidence>
<dbReference type="Proteomes" id="UP000259207">
    <property type="component" value="Segment"/>
</dbReference>
<dbReference type="Gene3D" id="4.10.410.40">
    <property type="match status" value="1"/>
</dbReference>
<proteinExistence type="predicted"/>
<name>A0A141E1S8_9CAUD</name>
<dbReference type="Pfam" id="PF08813">
    <property type="entry name" value="Phage_tail_3"/>
    <property type="match status" value="1"/>
</dbReference>
<keyword evidence="2" id="KW-1185">Reference proteome</keyword>